<feature type="domain" description="RNA-binding S4" evidence="11">
    <location>
        <begin position="337"/>
        <end position="393"/>
    </location>
</feature>
<dbReference type="GO" id="GO:0005524">
    <property type="term" value="F:ATP binding"/>
    <property type="evidence" value="ECO:0007669"/>
    <property type="project" value="UniProtKB-KW"/>
</dbReference>
<dbReference type="Gene3D" id="3.10.290.10">
    <property type="entry name" value="RNA-binding S4 domain"/>
    <property type="match status" value="1"/>
</dbReference>
<dbReference type="InterPro" id="IPR014729">
    <property type="entry name" value="Rossmann-like_a/b/a_fold"/>
</dbReference>
<gene>
    <name evidence="12" type="ORF">A3G51_01610</name>
</gene>
<keyword evidence="3 10" id="KW-0547">Nucleotide-binding</keyword>
<dbReference type="InterPro" id="IPR002942">
    <property type="entry name" value="S4_RNA-bd"/>
</dbReference>
<evidence type="ECO:0000256" key="5">
    <source>
        <dbReference type="ARBA" id="ARBA00022917"/>
    </source>
</evidence>
<dbReference type="PANTHER" id="PTHR11766">
    <property type="entry name" value="TYROSYL-TRNA SYNTHETASE"/>
    <property type="match status" value="1"/>
</dbReference>
<dbReference type="Pfam" id="PF00579">
    <property type="entry name" value="tRNA-synt_1b"/>
    <property type="match status" value="1"/>
</dbReference>
<dbReference type="InterPro" id="IPR036986">
    <property type="entry name" value="S4_RNA-bd_sf"/>
</dbReference>
<dbReference type="SUPFAM" id="SSF55174">
    <property type="entry name" value="Alpha-L RNA-binding motif"/>
    <property type="match status" value="1"/>
</dbReference>
<organism evidence="12 13">
    <name type="scientific">Candidatus Yanofskybacteria bacterium RIFCSPLOWO2_12_FULL_43_11b</name>
    <dbReference type="NCBI Taxonomy" id="1802710"/>
    <lineage>
        <taxon>Bacteria</taxon>
        <taxon>Candidatus Yanofskyibacteriota</taxon>
    </lineage>
</organism>
<evidence type="ECO:0000256" key="3">
    <source>
        <dbReference type="ARBA" id="ARBA00022741"/>
    </source>
</evidence>
<evidence type="ECO:0000256" key="9">
    <source>
        <dbReference type="PROSITE-ProRule" id="PRU00182"/>
    </source>
</evidence>
<dbReference type="NCBIfam" id="TIGR00234">
    <property type="entry name" value="tyrS"/>
    <property type="match status" value="1"/>
</dbReference>
<evidence type="ECO:0000313" key="12">
    <source>
        <dbReference type="EMBL" id="OGN34048.1"/>
    </source>
</evidence>
<dbReference type="SUPFAM" id="SSF52374">
    <property type="entry name" value="Nucleotidylyl transferase"/>
    <property type="match status" value="1"/>
</dbReference>
<keyword evidence="5 10" id="KW-0648">Protein biosynthesis</keyword>
<dbReference type="GO" id="GO:0004831">
    <property type="term" value="F:tyrosine-tRNA ligase activity"/>
    <property type="evidence" value="ECO:0007669"/>
    <property type="project" value="UniProtKB-UniRule"/>
</dbReference>
<evidence type="ECO:0000313" key="13">
    <source>
        <dbReference type="Proteomes" id="UP000177745"/>
    </source>
</evidence>
<evidence type="ECO:0000259" key="11">
    <source>
        <dbReference type="SMART" id="SM00363"/>
    </source>
</evidence>
<comment type="similarity">
    <text evidence="10">Belongs to the class-I aminoacyl-tRNA synthetase family.</text>
</comment>
<dbReference type="EC" id="6.1.1.1" evidence="1 8"/>
<name>A0A1F8HAP6_9BACT</name>
<evidence type="ECO:0000256" key="10">
    <source>
        <dbReference type="RuleBase" id="RU363036"/>
    </source>
</evidence>
<dbReference type="PANTHER" id="PTHR11766:SF1">
    <property type="entry name" value="TYROSINE--TRNA LIGASE"/>
    <property type="match status" value="1"/>
</dbReference>
<keyword evidence="9" id="KW-0694">RNA-binding</keyword>
<accession>A0A1F8HAP6</accession>
<dbReference type="PRINTS" id="PR01040">
    <property type="entry name" value="TRNASYNTHTYR"/>
</dbReference>
<dbReference type="Pfam" id="PF13275">
    <property type="entry name" value="S4_2"/>
    <property type="match status" value="1"/>
</dbReference>
<comment type="caution">
    <text evidence="12">The sequence shown here is derived from an EMBL/GenBank/DDBJ whole genome shotgun (WGS) entry which is preliminary data.</text>
</comment>
<evidence type="ECO:0000256" key="7">
    <source>
        <dbReference type="ARBA" id="ARBA00048248"/>
    </source>
</evidence>
<keyword evidence="4 10" id="KW-0067">ATP-binding</keyword>
<dbReference type="GO" id="GO:0006437">
    <property type="term" value="P:tyrosyl-tRNA aminoacylation"/>
    <property type="evidence" value="ECO:0007669"/>
    <property type="project" value="UniProtKB-UniRule"/>
</dbReference>
<keyword evidence="2 10" id="KW-0436">Ligase</keyword>
<dbReference type="InterPro" id="IPR002307">
    <property type="entry name" value="Tyr-tRNA-ligase"/>
</dbReference>
<dbReference type="Gene3D" id="3.40.50.620">
    <property type="entry name" value="HUPs"/>
    <property type="match status" value="1"/>
</dbReference>
<dbReference type="CDD" id="cd00165">
    <property type="entry name" value="S4"/>
    <property type="match status" value="1"/>
</dbReference>
<dbReference type="Proteomes" id="UP000177745">
    <property type="component" value="Unassembled WGS sequence"/>
</dbReference>
<dbReference type="GO" id="GO:0005829">
    <property type="term" value="C:cytosol"/>
    <property type="evidence" value="ECO:0007669"/>
    <property type="project" value="TreeGrafter"/>
</dbReference>
<dbReference type="AlphaFoldDB" id="A0A1F8HAP6"/>
<comment type="catalytic activity">
    <reaction evidence="7">
        <text>tRNA(Tyr) + L-tyrosine + ATP = L-tyrosyl-tRNA(Tyr) + AMP + diphosphate + H(+)</text>
        <dbReference type="Rhea" id="RHEA:10220"/>
        <dbReference type="Rhea" id="RHEA-COMP:9706"/>
        <dbReference type="Rhea" id="RHEA-COMP:9707"/>
        <dbReference type="ChEBI" id="CHEBI:15378"/>
        <dbReference type="ChEBI" id="CHEBI:30616"/>
        <dbReference type="ChEBI" id="CHEBI:33019"/>
        <dbReference type="ChEBI" id="CHEBI:58315"/>
        <dbReference type="ChEBI" id="CHEBI:78442"/>
        <dbReference type="ChEBI" id="CHEBI:78536"/>
        <dbReference type="ChEBI" id="CHEBI:456215"/>
        <dbReference type="EC" id="6.1.1.1"/>
    </reaction>
</comment>
<dbReference type="InterPro" id="IPR002305">
    <property type="entry name" value="aa-tRNA-synth_Ic"/>
</dbReference>
<dbReference type="GO" id="GO:0003723">
    <property type="term" value="F:RNA binding"/>
    <property type="evidence" value="ECO:0007669"/>
    <property type="project" value="UniProtKB-KW"/>
</dbReference>
<evidence type="ECO:0000256" key="4">
    <source>
        <dbReference type="ARBA" id="ARBA00022840"/>
    </source>
</evidence>
<dbReference type="Gene3D" id="1.10.240.10">
    <property type="entry name" value="Tyrosyl-Transfer RNA Synthetase"/>
    <property type="match status" value="1"/>
</dbReference>
<dbReference type="SMART" id="SM00363">
    <property type="entry name" value="S4"/>
    <property type="match status" value="1"/>
</dbReference>
<sequence length="395" mass="45000">MFGKKIITEEGKIKQLLTRGVQEVIDVDHLKKRLLSGEKLRVKLGIDPTSPDIHIGRAAVLWKLREFQDLGHIAVFIVGDFTGLVGDASDKESERPMLTETQIKANMKTYTEQAFKILDSKKTEVYHNSTWLRKLGFMELSKMANLFGLHEFESREVIARRMKAGKRVSYHELLYPLMQGYDSVAVKADVELGGVDQRFNLLTGRTLQKFYGQEPQDIMTMEYLVGSDGRKMSSSWGNVVNITDKPNNMFGKVMSIHDDLMPQYFELATRLSAEEIEKIGDMLKKESPKNIKIRLAEEIVRMYHGEREAKKARDEWEKVFSKKELPEDIEEAPGDGMKLIDFMTEHALAGSSSEAKRLLDQGAVSINDEVSKEWGRILKKGDVVRVGPRKFLKVS</sequence>
<evidence type="ECO:0000256" key="2">
    <source>
        <dbReference type="ARBA" id="ARBA00022598"/>
    </source>
</evidence>
<evidence type="ECO:0000256" key="6">
    <source>
        <dbReference type="ARBA" id="ARBA00023146"/>
    </source>
</evidence>
<dbReference type="EMBL" id="MGKY01000007">
    <property type="protein sequence ID" value="OGN34048.1"/>
    <property type="molecule type" value="Genomic_DNA"/>
</dbReference>
<reference evidence="12 13" key="1">
    <citation type="journal article" date="2016" name="Nat. Commun.">
        <title>Thousands of microbial genomes shed light on interconnected biogeochemical processes in an aquifer system.</title>
        <authorList>
            <person name="Anantharaman K."/>
            <person name="Brown C.T."/>
            <person name="Hug L.A."/>
            <person name="Sharon I."/>
            <person name="Castelle C.J."/>
            <person name="Probst A.J."/>
            <person name="Thomas B.C."/>
            <person name="Singh A."/>
            <person name="Wilkins M.J."/>
            <person name="Karaoz U."/>
            <person name="Brodie E.L."/>
            <person name="Williams K.H."/>
            <person name="Hubbard S.S."/>
            <person name="Banfield J.F."/>
        </authorList>
    </citation>
    <scope>NUCLEOTIDE SEQUENCE [LARGE SCALE GENOMIC DNA]</scope>
</reference>
<proteinExistence type="inferred from homology"/>
<dbReference type="CDD" id="cd00805">
    <property type="entry name" value="TyrRS_core"/>
    <property type="match status" value="1"/>
</dbReference>
<dbReference type="PROSITE" id="PS50889">
    <property type="entry name" value="S4"/>
    <property type="match status" value="1"/>
</dbReference>
<keyword evidence="6 10" id="KW-0030">Aminoacyl-tRNA synthetase</keyword>
<protein>
    <recommendedName>
        <fullName evidence="1 8">Tyrosine--tRNA ligase</fullName>
        <ecNumber evidence="1 8">6.1.1.1</ecNumber>
    </recommendedName>
</protein>
<dbReference type="InterPro" id="IPR024088">
    <property type="entry name" value="Tyr-tRNA-ligase_bac-type"/>
</dbReference>
<evidence type="ECO:0000256" key="8">
    <source>
        <dbReference type="NCBIfam" id="TIGR00234"/>
    </source>
</evidence>
<evidence type="ECO:0000256" key="1">
    <source>
        <dbReference type="ARBA" id="ARBA00013160"/>
    </source>
</evidence>